<evidence type="ECO:0000256" key="2">
    <source>
        <dbReference type="ARBA" id="ARBA00004613"/>
    </source>
</evidence>
<evidence type="ECO:0000256" key="3">
    <source>
        <dbReference type="ARBA" id="ARBA00005709"/>
    </source>
</evidence>
<dbReference type="GO" id="GO:0005576">
    <property type="term" value="C:extracellular region"/>
    <property type="evidence" value="ECO:0007669"/>
    <property type="project" value="UniProtKB-SubCell"/>
</dbReference>
<evidence type="ECO:0000256" key="4">
    <source>
        <dbReference type="ARBA" id="ARBA00022525"/>
    </source>
</evidence>
<dbReference type="GO" id="GO:0009424">
    <property type="term" value="C:bacterial-type flagellum hook"/>
    <property type="evidence" value="ECO:0007669"/>
    <property type="project" value="InterPro"/>
</dbReference>
<organism evidence="8 9">
    <name type="scientific">Pseudoalteromonas luteoviolacea</name>
    <dbReference type="NCBI Taxonomy" id="43657"/>
    <lineage>
        <taxon>Bacteria</taxon>
        <taxon>Pseudomonadati</taxon>
        <taxon>Pseudomonadota</taxon>
        <taxon>Gammaproteobacteria</taxon>
        <taxon>Alteromonadales</taxon>
        <taxon>Pseudoalteromonadaceae</taxon>
        <taxon>Pseudoalteromonas</taxon>
    </lineage>
</organism>
<sequence>MRLSHNMIFKNNLNSILNSQQEVNKSMHQVNTQKRVLSASDDPSAMARSLLYSDKIQTNEQYDKNLTMLKSRLDTQEGVLTNIKDSLLRSIELTVNAGNGALTAPDKASLSEELEAIQTAVLELMNSKTEDGRYIFSGYQDNNRTYEYDSLNNRYAYQGDQGQHKIKVAEGVEIKSSDNGFDVFESVEQRLNVTSNTATTTGGILNADVYVTQQGPFDIFHKANYNPDPTAPAGSNEFELVLNGTVTPGTYQLRQGATVFETGTYTEDNIQAAGIEFSFMGTAGAADTITFELEAPKKDNVLNTLDNLINAVQDPTLSDKDYRQVLADSMIGLENAKNTVSQIQSGLGGRKNTATRIIDANTDLDINNKIARADLIELDMAEAITELTKHETQLQASQATYGRLSNLSLLDYIR</sequence>
<proteinExistence type="inferred from homology"/>
<dbReference type="InterPro" id="IPR001029">
    <property type="entry name" value="Flagellin_N"/>
</dbReference>
<dbReference type="InterPro" id="IPR001492">
    <property type="entry name" value="Flagellin"/>
</dbReference>
<keyword evidence="4" id="KW-0964">Secreted</keyword>
<keyword evidence="8" id="KW-0966">Cell projection</keyword>
<dbReference type="Proteomes" id="UP000031327">
    <property type="component" value="Unassembled WGS sequence"/>
</dbReference>
<dbReference type="EMBL" id="JWIC01000005">
    <property type="protein sequence ID" value="KID57733.1"/>
    <property type="molecule type" value="Genomic_DNA"/>
</dbReference>
<evidence type="ECO:0000256" key="5">
    <source>
        <dbReference type="ARBA" id="ARBA00023143"/>
    </source>
</evidence>
<comment type="caution">
    <text evidence="8">The sequence shown here is derived from an EMBL/GenBank/DDBJ whole genome shotgun (WGS) entry which is preliminary data.</text>
</comment>
<comment type="subcellular location">
    <subcellularLocation>
        <location evidence="1">Bacterial flagellum</location>
    </subcellularLocation>
    <subcellularLocation>
        <location evidence="2">Secreted</location>
    </subcellularLocation>
</comment>
<gene>
    <name evidence="8" type="ORF">JF50_11250</name>
</gene>
<keyword evidence="8" id="KW-0969">Cilium</keyword>
<accession>A0A0C1MSF1</accession>
<dbReference type="Gene3D" id="1.20.1330.10">
    <property type="entry name" value="f41 fragment of flagellin, N-terminal domain"/>
    <property type="match status" value="2"/>
</dbReference>
<evidence type="ECO:0000256" key="1">
    <source>
        <dbReference type="ARBA" id="ARBA00004365"/>
    </source>
</evidence>
<evidence type="ECO:0000313" key="8">
    <source>
        <dbReference type="EMBL" id="KID57733.1"/>
    </source>
</evidence>
<dbReference type="PANTHER" id="PTHR42792:SF1">
    <property type="entry name" value="FLAGELLAR HOOK-ASSOCIATED PROTEIN 3"/>
    <property type="match status" value="1"/>
</dbReference>
<dbReference type="InterPro" id="IPR013384">
    <property type="entry name" value="Flagell_FlgL"/>
</dbReference>
<dbReference type="InterPro" id="IPR046358">
    <property type="entry name" value="Flagellin_C"/>
</dbReference>
<dbReference type="Pfam" id="PF00700">
    <property type="entry name" value="Flagellin_C"/>
    <property type="match status" value="1"/>
</dbReference>
<dbReference type="NCBIfam" id="TIGR02550">
    <property type="entry name" value="flagell_flgL"/>
    <property type="match status" value="1"/>
</dbReference>
<keyword evidence="8" id="KW-0282">Flagellum</keyword>
<dbReference type="GO" id="GO:0071973">
    <property type="term" value="P:bacterial-type flagellum-dependent cell motility"/>
    <property type="evidence" value="ECO:0007669"/>
    <property type="project" value="InterPro"/>
</dbReference>
<feature type="domain" description="Flagellin C-terminal" evidence="7">
    <location>
        <begin position="333"/>
        <end position="413"/>
    </location>
</feature>
<comment type="similarity">
    <text evidence="3">Belongs to the bacterial flagellin family.</text>
</comment>
<dbReference type="GO" id="GO:0005198">
    <property type="term" value="F:structural molecule activity"/>
    <property type="evidence" value="ECO:0007669"/>
    <property type="project" value="InterPro"/>
</dbReference>
<dbReference type="SUPFAM" id="SSF64518">
    <property type="entry name" value="Phase 1 flagellin"/>
    <property type="match status" value="1"/>
</dbReference>
<feature type="domain" description="Flagellin N-terminal" evidence="6">
    <location>
        <begin position="4"/>
        <end position="140"/>
    </location>
</feature>
<evidence type="ECO:0000313" key="9">
    <source>
        <dbReference type="Proteomes" id="UP000031327"/>
    </source>
</evidence>
<reference evidence="8 9" key="1">
    <citation type="submission" date="2014-12" db="EMBL/GenBank/DDBJ databases">
        <title>Draft Genome Sequence of Pseudoalteromonas luteoviolacea HI1.</title>
        <authorList>
            <person name="Asahina A.Y."/>
            <person name="Hadfield M.G."/>
        </authorList>
    </citation>
    <scope>NUCLEOTIDE SEQUENCE [LARGE SCALE GENOMIC DNA]</scope>
    <source>
        <strain evidence="8 9">HI1</strain>
    </source>
</reference>
<dbReference type="Pfam" id="PF00669">
    <property type="entry name" value="Flagellin_N"/>
    <property type="match status" value="1"/>
</dbReference>
<name>A0A0C1MSF1_9GAMM</name>
<dbReference type="PANTHER" id="PTHR42792">
    <property type="entry name" value="FLAGELLIN"/>
    <property type="match status" value="1"/>
</dbReference>
<evidence type="ECO:0000259" key="6">
    <source>
        <dbReference type="Pfam" id="PF00669"/>
    </source>
</evidence>
<protein>
    <submittedName>
        <fullName evidence="8">Flagellar hook protein FlgL</fullName>
    </submittedName>
</protein>
<keyword evidence="5" id="KW-0975">Bacterial flagellum</keyword>
<dbReference type="RefSeq" id="WP_039609500.1">
    <property type="nucleotide sequence ID" value="NZ_JWIC01000005.1"/>
</dbReference>
<evidence type="ECO:0000259" key="7">
    <source>
        <dbReference type="Pfam" id="PF00700"/>
    </source>
</evidence>
<dbReference type="AlphaFoldDB" id="A0A0C1MSF1"/>
<dbReference type="OrthoDB" id="9768249at2"/>